<organism evidence="2 3">
    <name type="scientific">Acaulospora morrowiae</name>
    <dbReference type="NCBI Taxonomy" id="94023"/>
    <lineage>
        <taxon>Eukaryota</taxon>
        <taxon>Fungi</taxon>
        <taxon>Fungi incertae sedis</taxon>
        <taxon>Mucoromycota</taxon>
        <taxon>Glomeromycotina</taxon>
        <taxon>Glomeromycetes</taxon>
        <taxon>Diversisporales</taxon>
        <taxon>Acaulosporaceae</taxon>
        <taxon>Acaulospora</taxon>
    </lineage>
</organism>
<gene>
    <name evidence="2" type="ORF">AMORRO_LOCUS13253</name>
</gene>
<comment type="caution">
    <text evidence="2">The sequence shown here is derived from an EMBL/GenBank/DDBJ whole genome shotgun (WGS) entry which is preliminary data.</text>
</comment>
<feature type="compositionally biased region" description="Acidic residues" evidence="1">
    <location>
        <begin position="76"/>
        <end position="93"/>
    </location>
</feature>
<reference evidence="2" key="1">
    <citation type="submission" date="2021-06" db="EMBL/GenBank/DDBJ databases">
        <authorList>
            <person name="Kallberg Y."/>
            <person name="Tangrot J."/>
            <person name="Rosling A."/>
        </authorList>
    </citation>
    <scope>NUCLEOTIDE SEQUENCE</scope>
    <source>
        <strain evidence="2">CL551</strain>
    </source>
</reference>
<sequence length="222" mass="25588">LDESIKKWERQPEKAYMLEESLLPESESGQVSEMEKLTDLNNETIDVTDEEGGILLSSEKFEKIDWGDVIKEIDDEIGESGDTSAFDESENESGTESNGRKKLKRNNEGQKVVSERYSKRMKQSSPLRQSIITVFERSSELSSESFYQYTDPQEAQEDFQYDNDVQEDGGYDDDDPGNQSDDEEDSDDEKFIHDFEESLKQDRIDDVFNSHEKDDEHFGTVD</sequence>
<feature type="compositionally biased region" description="Basic and acidic residues" evidence="1">
    <location>
        <begin position="189"/>
        <end position="222"/>
    </location>
</feature>
<feature type="compositionally biased region" description="Acidic residues" evidence="1">
    <location>
        <begin position="154"/>
        <end position="188"/>
    </location>
</feature>
<protein>
    <submittedName>
        <fullName evidence="2">15609_t:CDS:1</fullName>
    </submittedName>
</protein>
<accession>A0A9N9NBF1</accession>
<dbReference type="Proteomes" id="UP000789342">
    <property type="component" value="Unassembled WGS sequence"/>
</dbReference>
<feature type="compositionally biased region" description="Polar residues" evidence="1">
    <location>
        <begin position="123"/>
        <end position="132"/>
    </location>
</feature>
<feature type="region of interest" description="Disordered" evidence="1">
    <location>
        <begin position="76"/>
        <end position="222"/>
    </location>
</feature>
<evidence type="ECO:0000313" key="3">
    <source>
        <dbReference type="Proteomes" id="UP000789342"/>
    </source>
</evidence>
<keyword evidence="3" id="KW-1185">Reference proteome</keyword>
<name>A0A9N9NBF1_9GLOM</name>
<evidence type="ECO:0000256" key="1">
    <source>
        <dbReference type="SAM" id="MobiDB-lite"/>
    </source>
</evidence>
<dbReference type="EMBL" id="CAJVPV010022041">
    <property type="protein sequence ID" value="CAG8719657.1"/>
    <property type="molecule type" value="Genomic_DNA"/>
</dbReference>
<proteinExistence type="predicted"/>
<feature type="non-terminal residue" evidence="2">
    <location>
        <position position="222"/>
    </location>
</feature>
<dbReference type="OrthoDB" id="10249888at2759"/>
<dbReference type="AlphaFoldDB" id="A0A9N9NBF1"/>
<evidence type="ECO:0000313" key="2">
    <source>
        <dbReference type="EMBL" id="CAG8719657.1"/>
    </source>
</evidence>
<feature type="compositionally biased region" description="Basic and acidic residues" evidence="1">
    <location>
        <begin position="105"/>
        <end position="118"/>
    </location>
</feature>